<dbReference type="OrthoDB" id="1931768at2759"/>
<sequence length="168" mass="19552">MLNDKKQKIEVFEVNSTTMKFRILQRGMWNLAGVPVILTKWSPVIEKEKTPVQFIPMWVHVKNVPIKMFSWQGLSFLTSPIGSPGRLHPETAQCLNIEVAKIFVKVDLTKDLPKKMNFNIQGEDVMIEYIYLWLPTKCLECDKWGHSTKVCPMKKEKMQEDQENLEEG</sequence>
<gene>
    <name evidence="1" type="ORF">Bca52824_063072</name>
</gene>
<evidence type="ECO:0000313" key="1">
    <source>
        <dbReference type="EMBL" id="KAG2268517.1"/>
    </source>
</evidence>
<evidence type="ECO:0000313" key="2">
    <source>
        <dbReference type="Proteomes" id="UP000886595"/>
    </source>
</evidence>
<dbReference type="EMBL" id="JAAMPC010000013">
    <property type="protein sequence ID" value="KAG2268517.1"/>
    <property type="molecule type" value="Genomic_DNA"/>
</dbReference>
<proteinExistence type="predicted"/>
<keyword evidence="2" id="KW-1185">Reference proteome</keyword>
<reference evidence="1 2" key="1">
    <citation type="submission" date="2020-02" db="EMBL/GenBank/DDBJ databases">
        <authorList>
            <person name="Ma Q."/>
            <person name="Huang Y."/>
            <person name="Song X."/>
            <person name="Pei D."/>
        </authorList>
    </citation>
    <scope>NUCLEOTIDE SEQUENCE [LARGE SCALE GENOMIC DNA]</scope>
    <source>
        <strain evidence="1">Sxm20200214</strain>
        <tissue evidence="1">Leaf</tissue>
    </source>
</reference>
<dbReference type="Proteomes" id="UP000886595">
    <property type="component" value="Unassembled WGS sequence"/>
</dbReference>
<organism evidence="1 2">
    <name type="scientific">Brassica carinata</name>
    <name type="common">Ethiopian mustard</name>
    <name type="synonym">Abyssinian cabbage</name>
    <dbReference type="NCBI Taxonomy" id="52824"/>
    <lineage>
        <taxon>Eukaryota</taxon>
        <taxon>Viridiplantae</taxon>
        <taxon>Streptophyta</taxon>
        <taxon>Embryophyta</taxon>
        <taxon>Tracheophyta</taxon>
        <taxon>Spermatophyta</taxon>
        <taxon>Magnoliopsida</taxon>
        <taxon>eudicotyledons</taxon>
        <taxon>Gunneridae</taxon>
        <taxon>Pentapetalae</taxon>
        <taxon>rosids</taxon>
        <taxon>malvids</taxon>
        <taxon>Brassicales</taxon>
        <taxon>Brassicaceae</taxon>
        <taxon>Brassiceae</taxon>
        <taxon>Brassica</taxon>
    </lineage>
</organism>
<dbReference type="AlphaFoldDB" id="A0A8X7U7C7"/>
<comment type="caution">
    <text evidence="1">The sequence shown here is derived from an EMBL/GenBank/DDBJ whole genome shotgun (WGS) entry which is preliminary data.</text>
</comment>
<dbReference type="PANTHER" id="PTHR31286:SF148">
    <property type="entry name" value="DUF4283 DOMAIN-CONTAINING PROTEIN"/>
    <property type="match status" value="1"/>
</dbReference>
<name>A0A8X7U7C7_BRACI</name>
<dbReference type="PANTHER" id="PTHR31286">
    <property type="entry name" value="GLYCINE-RICH CELL WALL STRUCTURAL PROTEIN 1.8-LIKE"/>
    <property type="match status" value="1"/>
</dbReference>
<dbReference type="InterPro" id="IPR040256">
    <property type="entry name" value="At4g02000-like"/>
</dbReference>
<protein>
    <recommendedName>
        <fullName evidence="3">DUF4283 domain-containing protein</fullName>
    </recommendedName>
</protein>
<evidence type="ECO:0008006" key="3">
    <source>
        <dbReference type="Google" id="ProtNLM"/>
    </source>
</evidence>
<accession>A0A8X7U7C7</accession>